<gene>
    <name evidence="1" type="ORF">Acr_00g0007580</name>
</gene>
<comment type="caution">
    <text evidence="1">The sequence shown here is derived from an EMBL/GenBank/DDBJ whole genome shotgun (WGS) entry which is preliminary data.</text>
</comment>
<proteinExistence type="predicted"/>
<name>A0A7J0D8D8_9ERIC</name>
<dbReference type="AlphaFoldDB" id="A0A7J0D8D8"/>
<organism evidence="1 2">
    <name type="scientific">Actinidia rufa</name>
    <dbReference type="NCBI Taxonomy" id="165716"/>
    <lineage>
        <taxon>Eukaryota</taxon>
        <taxon>Viridiplantae</taxon>
        <taxon>Streptophyta</taxon>
        <taxon>Embryophyta</taxon>
        <taxon>Tracheophyta</taxon>
        <taxon>Spermatophyta</taxon>
        <taxon>Magnoliopsida</taxon>
        <taxon>eudicotyledons</taxon>
        <taxon>Gunneridae</taxon>
        <taxon>Pentapetalae</taxon>
        <taxon>asterids</taxon>
        <taxon>Ericales</taxon>
        <taxon>Actinidiaceae</taxon>
        <taxon>Actinidia</taxon>
    </lineage>
</organism>
<reference evidence="2" key="1">
    <citation type="submission" date="2019-07" db="EMBL/GenBank/DDBJ databases">
        <title>De Novo Assembly of kiwifruit Actinidia rufa.</title>
        <authorList>
            <person name="Sugita-Konishi S."/>
            <person name="Sato K."/>
            <person name="Mori E."/>
            <person name="Abe Y."/>
            <person name="Kisaki G."/>
            <person name="Hamano K."/>
            <person name="Suezawa K."/>
            <person name="Otani M."/>
            <person name="Fukuda T."/>
            <person name="Manabe T."/>
            <person name="Gomi K."/>
            <person name="Tabuchi M."/>
            <person name="Akimitsu K."/>
            <person name="Kataoka I."/>
        </authorList>
    </citation>
    <scope>NUCLEOTIDE SEQUENCE [LARGE SCALE GENOMIC DNA]</scope>
    <source>
        <strain evidence="2">cv. Fuchu</strain>
    </source>
</reference>
<keyword evidence="2" id="KW-1185">Reference proteome</keyword>
<sequence length="233" mass="25387">MMIFTVMKGLAVVYGNGGGGIKVLVTWGGCHGLVGGLEQLDCQWGCDYGSPFGSVGWEFGAGGPWLGWTWGLRCGVDFVIDCHSGGLVMAVQSNRTASTPAVGVQYSSLRQYCGSPNASHALLHTTFPVLEFPRVTLSSAGHAPLMYTRHPVELHPYLVPPLATTIIGRLYPSTKLIIKIKPLIAVEIELVEGRRRTGPRRSNSRRWRRRISWLSLGIRGSGTRADPTRNWAS</sequence>
<dbReference type="Proteomes" id="UP000585474">
    <property type="component" value="Unassembled WGS sequence"/>
</dbReference>
<accession>A0A7J0D8D8</accession>
<evidence type="ECO:0000313" key="1">
    <source>
        <dbReference type="EMBL" id="GFS29632.1"/>
    </source>
</evidence>
<dbReference type="EMBL" id="BJWL01000094">
    <property type="protein sequence ID" value="GFS29632.1"/>
    <property type="molecule type" value="Genomic_DNA"/>
</dbReference>
<protein>
    <submittedName>
        <fullName evidence="1">Pathogenesis-related thaumatin superfamily protein</fullName>
    </submittedName>
</protein>
<evidence type="ECO:0000313" key="2">
    <source>
        <dbReference type="Proteomes" id="UP000585474"/>
    </source>
</evidence>